<evidence type="ECO:0000256" key="1">
    <source>
        <dbReference type="ARBA" id="ARBA00004651"/>
    </source>
</evidence>
<evidence type="ECO:0000256" key="5">
    <source>
        <dbReference type="ARBA" id="ARBA00022692"/>
    </source>
</evidence>
<evidence type="ECO:0000256" key="7">
    <source>
        <dbReference type="ARBA" id="ARBA00023136"/>
    </source>
</evidence>
<reference evidence="10 11" key="1">
    <citation type="journal article" date="2012" name="BMC Genomics">
        <title>Comparative genomics of the white-rot fungi, Phanerochaete carnosa and P. chrysosporium, to elucidate the genetic basis of the distinct wood types they colonize.</title>
        <authorList>
            <person name="Suzuki H."/>
            <person name="MacDonald J."/>
            <person name="Syed K."/>
            <person name="Salamov A."/>
            <person name="Hori C."/>
            <person name="Aerts A."/>
            <person name="Henrissat B."/>
            <person name="Wiebenga A."/>
            <person name="vanKuyk P.A."/>
            <person name="Barry K."/>
            <person name="Lindquist E."/>
            <person name="LaButti K."/>
            <person name="Lapidus A."/>
            <person name="Lucas S."/>
            <person name="Coutinho P."/>
            <person name="Gong Y."/>
            <person name="Samejima M."/>
            <person name="Mahadevan R."/>
            <person name="Abou-Zaid M."/>
            <person name="de Vries R.P."/>
            <person name="Igarashi K."/>
            <person name="Yadav J.S."/>
            <person name="Grigoriev I.V."/>
            <person name="Master E.R."/>
        </authorList>
    </citation>
    <scope>NUCLEOTIDE SEQUENCE [LARGE SCALE GENOMIC DNA]</scope>
    <source>
        <strain evidence="10 11">HHB-10118-sp</strain>
    </source>
</reference>
<comment type="subcellular location">
    <subcellularLocation>
        <location evidence="1">Cell membrane</location>
        <topology evidence="1">Multi-pass membrane protein</topology>
    </subcellularLocation>
</comment>
<feature type="transmembrane region" description="Helical" evidence="9">
    <location>
        <begin position="45"/>
        <end position="65"/>
    </location>
</feature>
<evidence type="ECO:0000256" key="6">
    <source>
        <dbReference type="ARBA" id="ARBA00022989"/>
    </source>
</evidence>
<feature type="compositionally biased region" description="Basic residues" evidence="8">
    <location>
        <begin position="413"/>
        <end position="425"/>
    </location>
</feature>
<dbReference type="AlphaFoldDB" id="K5VRV8"/>
<dbReference type="InterPro" id="IPR051629">
    <property type="entry name" value="Sulfite_efflux_TDT"/>
</dbReference>
<keyword evidence="3" id="KW-0813">Transport</keyword>
<feature type="transmembrane region" description="Helical" evidence="9">
    <location>
        <begin position="255"/>
        <end position="276"/>
    </location>
</feature>
<dbReference type="InterPro" id="IPR038665">
    <property type="entry name" value="Voltage-dep_anion_channel_sf"/>
</dbReference>
<dbReference type="PANTHER" id="PTHR31686">
    <property type="match status" value="1"/>
</dbReference>
<dbReference type="GO" id="GO:0005886">
    <property type="term" value="C:plasma membrane"/>
    <property type="evidence" value="ECO:0007669"/>
    <property type="project" value="UniProtKB-SubCell"/>
</dbReference>
<keyword evidence="11" id="KW-1185">Reference proteome</keyword>
<keyword evidence="4" id="KW-1003">Cell membrane</keyword>
<feature type="transmembrane region" description="Helical" evidence="9">
    <location>
        <begin position="148"/>
        <end position="172"/>
    </location>
</feature>
<dbReference type="GO" id="GO:0000319">
    <property type="term" value="F:sulfite transmembrane transporter activity"/>
    <property type="evidence" value="ECO:0007669"/>
    <property type="project" value="TreeGrafter"/>
</dbReference>
<dbReference type="Pfam" id="PF03595">
    <property type="entry name" value="SLAC1"/>
    <property type="match status" value="1"/>
</dbReference>
<evidence type="ECO:0000256" key="9">
    <source>
        <dbReference type="SAM" id="Phobius"/>
    </source>
</evidence>
<evidence type="ECO:0008006" key="12">
    <source>
        <dbReference type="Google" id="ProtNLM"/>
    </source>
</evidence>
<name>K5VRV8_PHACS</name>
<dbReference type="GeneID" id="18916986"/>
<evidence type="ECO:0000313" key="10">
    <source>
        <dbReference type="EMBL" id="EKM54238.1"/>
    </source>
</evidence>
<evidence type="ECO:0000256" key="2">
    <source>
        <dbReference type="ARBA" id="ARBA00008566"/>
    </source>
</evidence>
<proteinExistence type="inferred from homology"/>
<accession>K5VRV8</accession>
<dbReference type="KEGG" id="pco:PHACADRAFT_257945"/>
<evidence type="ECO:0000256" key="4">
    <source>
        <dbReference type="ARBA" id="ARBA00022475"/>
    </source>
</evidence>
<gene>
    <name evidence="10" type="ORF">PHACADRAFT_257945</name>
</gene>
<keyword evidence="7 9" id="KW-0472">Membrane</keyword>
<sequence>MADTQLQPAKPAAPLPAPVQQTQQTRFFRKYVPWRDRVKYYSWQWHGIVTATAVVSSVIHIWPYHNYRNGVKVVACIILIIALVVFVWNLCIKVAKIIMFPRDALTHLTDPGKSSFAGFLAVGGAGLIDAAVNVIRDWHPGAKNRFLFAMYAFWWIDAVIAWITAFGVIYFIMGQKSKDLGRVMAIWIIPCVAMVASSTCGGLLAGTLIEQGFPRLALVTTTFTITMGLVGLCFTTMITFGFIIRLLLHGTPDGMIALATFNLLTPLGQGGFSLLINGENLSQLVPYVTSGSDFPEIALAGKLLFSVCFCGAYVLWCMGIIWITLSLFVIFRRSKRLPNFGLAWWGAVFPNGTYALLTVQLGNVLQSRFYHGFGAAWSCVVMLLWLVLFLRSIPAFITGTMFLPQKSYFENRRAKKHRKHHHHAHPGADAEKGLPQPQQQEQQPAPAPEPERDDRSTLVGVDGTKHPEGAKSTARDSSGTLMHVPSSHGSGATTPVDRSGRATPVDATAPAHDQDISSAGLPVA</sequence>
<dbReference type="RefSeq" id="XP_007396937.1">
    <property type="nucleotide sequence ID" value="XM_007396875.1"/>
</dbReference>
<dbReference type="EMBL" id="JH930473">
    <property type="protein sequence ID" value="EKM54238.1"/>
    <property type="molecule type" value="Genomic_DNA"/>
</dbReference>
<dbReference type="InParanoid" id="K5VRV8"/>
<feature type="transmembrane region" description="Helical" evidence="9">
    <location>
        <begin position="116"/>
        <end position="136"/>
    </location>
</feature>
<evidence type="ECO:0000313" key="11">
    <source>
        <dbReference type="Proteomes" id="UP000008370"/>
    </source>
</evidence>
<dbReference type="Gene3D" id="1.50.10.150">
    <property type="entry name" value="Voltage-dependent anion channel"/>
    <property type="match status" value="1"/>
</dbReference>
<organism evidence="10 11">
    <name type="scientific">Phanerochaete carnosa (strain HHB-10118-sp)</name>
    <name type="common">White-rot fungus</name>
    <name type="synonym">Peniophora carnosa</name>
    <dbReference type="NCBI Taxonomy" id="650164"/>
    <lineage>
        <taxon>Eukaryota</taxon>
        <taxon>Fungi</taxon>
        <taxon>Dikarya</taxon>
        <taxon>Basidiomycota</taxon>
        <taxon>Agaricomycotina</taxon>
        <taxon>Agaricomycetes</taxon>
        <taxon>Polyporales</taxon>
        <taxon>Phanerochaetaceae</taxon>
        <taxon>Phanerochaete</taxon>
    </lineage>
</organism>
<feature type="transmembrane region" description="Helical" evidence="9">
    <location>
        <begin position="342"/>
        <end position="362"/>
    </location>
</feature>
<evidence type="ECO:0000256" key="8">
    <source>
        <dbReference type="SAM" id="MobiDB-lite"/>
    </source>
</evidence>
<feature type="compositionally biased region" description="Low complexity" evidence="8">
    <location>
        <begin position="435"/>
        <end position="444"/>
    </location>
</feature>
<feature type="transmembrane region" description="Helical" evidence="9">
    <location>
        <begin position="374"/>
        <end position="403"/>
    </location>
</feature>
<feature type="transmembrane region" description="Helical" evidence="9">
    <location>
        <begin position="184"/>
        <end position="205"/>
    </location>
</feature>
<feature type="transmembrane region" description="Helical" evidence="9">
    <location>
        <begin position="71"/>
        <end position="95"/>
    </location>
</feature>
<protein>
    <recommendedName>
        <fullName evidence="12">C4-dicarboxylate transporter/malic acid transport protein</fullName>
    </recommendedName>
</protein>
<feature type="region of interest" description="Disordered" evidence="8">
    <location>
        <begin position="413"/>
        <end position="524"/>
    </location>
</feature>
<feature type="transmembrane region" description="Helical" evidence="9">
    <location>
        <begin position="225"/>
        <end position="248"/>
    </location>
</feature>
<keyword evidence="5 9" id="KW-0812">Transmembrane</keyword>
<evidence type="ECO:0000256" key="3">
    <source>
        <dbReference type="ARBA" id="ARBA00022448"/>
    </source>
</evidence>
<dbReference type="FunCoup" id="K5VRV8">
    <property type="interactions" value="67"/>
</dbReference>
<dbReference type="PANTHER" id="PTHR31686:SF3">
    <property type="entry name" value="ACID TRANSPORT PROTEIN, PUTATIVE (AFU_ORTHOLOGUE AFUA_4G09410)-RELATED"/>
    <property type="match status" value="1"/>
</dbReference>
<dbReference type="OrthoDB" id="1099at2759"/>
<dbReference type="HOGENOM" id="CLU_030057_6_0_1"/>
<keyword evidence="6 9" id="KW-1133">Transmembrane helix</keyword>
<dbReference type="Proteomes" id="UP000008370">
    <property type="component" value="Unassembled WGS sequence"/>
</dbReference>
<comment type="similarity">
    <text evidence="2">Belongs to the tellurite-resistance/dicarboxylate transporter (TDT) family.</text>
</comment>
<dbReference type="InterPro" id="IPR004695">
    <property type="entry name" value="SLAC1/Mae1/Ssu1/TehA"/>
</dbReference>
<feature type="transmembrane region" description="Helical" evidence="9">
    <location>
        <begin position="303"/>
        <end position="330"/>
    </location>
</feature>